<comment type="caution">
    <text evidence="2">The sequence shown here is derived from an EMBL/GenBank/DDBJ whole genome shotgun (WGS) entry which is preliminary data.</text>
</comment>
<dbReference type="Proteomes" id="UP000036261">
    <property type="component" value="Unassembled WGS sequence"/>
</dbReference>
<accession>A0A0J7IKW3</accession>
<evidence type="ECO:0008006" key="4">
    <source>
        <dbReference type="Google" id="ProtNLM"/>
    </source>
</evidence>
<reference evidence="2 3" key="1">
    <citation type="journal article" date="2013" name="Int. J. Syst. Evol. Microbiol.">
        <title>Chryseobacterium angstadtii sp. nov., isolated from a newt tank.</title>
        <authorList>
            <person name="Kirk K.E."/>
            <person name="Hoffman J.A."/>
            <person name="Smith K.A."/>
            <person name="Strahan B.L."/>
            <person name="Failor K.C."/>
            <person name="Krebs J.E."/>
            <person name="Gale A.N."/>
            <person name="Do T.D."/>
            <person name="Sontag T.C."/>
            <person name="Batties A.M."/>
            <person name="Mistiszyn K."/>
            <person name="Newman J.D."/>
        </authorList>
    </citation>
    <scope>NUCLEOTIDE SEQUENCE [LARGE SCALE GENOMIC DNA]</scope>
    <source>
        <strain evidence="2 3">KM</strain>
    </source>
</reference>
<gene>
    <name evidence="2" type="ORF">ACM46_03805</name>
</gene>
<name>A0A0J7IKW3_9FLAO</name>
<feature type="chain" id="PRO_5005288794" description="DUF4421 domain-containing protein" evidence="1">
    <location>
        <begin position="21"/>
        <end position="342"/>
    </location>
</feature>
<dbReference type="PATRIC" id="fig|558151.6.peg.800"/>
<evidence type="ECO:0000256" key="1">
    <source>
        <dbReference type="SAM" id="SignalP"/>
    </source>
</evidence>
<keyword evidence="1" id="KW-0732">Signal</keyword>
<dbReference type="AlphaFoldDB" id="A0A0J7IKW3"/>
<dbReference type="OrthoDB" id="669053at2"/>
<keyword evidence="3" id="KW-1185">Reference proteome</keyword>
<protein>
    <recommendedName>
        <fullName evidence="4">DUF4421 domain-containing protein</fullName>
    </recommendedName>
</protein>
<proteinExistence type="predicted"/>
<feature type="signal peptide" evidence="1">
    <location>
        <begin position="1"/>
        <end position="20"/>
    </location>
</feature>
<dbReference type="InterPro" id="IPR025535">
    <property type="entry name" value="DUF4421"/>
</dbReference>
<dbReference type="Pfam" id="PF14391">
    <property type="entry name" value="DUF4421"/>
    <property type="match status" value="1"/>
</dbReference>
<sequence length="342" mass="39596">MSPKSAVALLVSFIAFGVKAQVDSSKIKSYSDQVMVRVNFDTNIEKYVFTEGPEDSAEETILSINNKTRASFSIDYRIISATVSFTPSFLPGNNDNELKGSSSYTDFRFRFFPKRFIQTVYYKNVKGFYIENMKDLFPEWREGKDPYFQFPDLRVQSFGGSTAYVLKKDFSLKSIYTQGEWQKESRGSWVPFVDYDFSVFRDILEGQKSKEKQYSFGANMGYFYNWVLGARKRVNIAPNVSLGFGGMFSSSWDIRGDGTKFNKENMQYLTFRFATGLHIGYNTDRFLFGGKFNMNAYAYNEKENRSVQNNNMFGLLYIGYRFPPPIVVKRNYDKVQKKIPIL</sequence>
<dbReference type="RefSeq" id="WP_048505257.1">
    <property type="nucleotide sequence ID" value="NZ_LFND01000001.1"/>
</dbReference>
<dbReference type="STRING" id="558151.ACM46_03805"/>
<dbReference type="EMBL" id="LFND01000001">
    <property type="protein sequence ID" value="KMQ66651.1"/>
    <property type="molecule type" value="Genomic_DNA"/>
</dbReference>
<evidence type="ECO:0000313" key="2">
    <source>
        <dbReference type="EMBL" id="KMQ66651.1"/>
    </source>
</evidence>
<organism evidence="2 3">
    <name type="scientific">Chryseobacterium angstadtii</name>
    <dbReference type="NCBI Taxonomy" id="558151"/>
    <lineage>
        <taxon>Bacteria</taxon>
        <taxon>Pseudomonadati</taxon>
        <taxon>Bacteroidota</taxon>
        <taxon>Flavobacteriia</taxon>
        <taxon>Flavobacteriales</taxon>
        <taxon>Weeksellaceae</taxon>
        <taxon>Chryseobacterium group</taxon>
        <taxon>Chryseobacterium</taxon>
    </lineage>
</organism>
<evidence type="ECO:0000313" key="3">
    <source>
        <dbReference type="Proteomes" id="UP000036261"/>
    </source>
</evidence>